<evidence type="ECO:0000256" key="2">
    <source>
        <dbReference type="ARBA" id="ARBA00004496"/>
    </source>
</evidence>
<keyword evidence="7" id="KW-0949">S-adenosyl-L-methionine</keyword>
<dbReference type="InterPro" id="IPR019410">
    <property type="entry name" value="Methyltransf_16"/>
</dbReference>
<dbReference type="GO" id="GO:0005737">
    <property type="term" value="C:cytoplasm"/>
    <property type="evidence" value="ECO:0007669"/>
    <property type="project" value="UniProtKB-SubCell"/>
</dbReference>
<evidence type="ECO:0000256" key="9">
    <source>
        <dbReference type="ARBA" id="ARBA00038126"/>
    </source>
</evidence>
<dbReference type="AlphaFoldDB" id="A0A067QBE5"/>
<dbReference type="HOGENOM" id="CLU_038704_1_1_1"/>
<dbReference type="EMBL" id="KL197710">
    <property type="protein sequence ID" value="KDQ63440.1"/>
    <property type="molecule type" value="Genomic_DNA"/>
</dbReference>
<evidence type="ECO:0000256" key="5">
    <source>
        <dbReference type="ARBA" id="ARBA00022603"/>
    </source>
</evidence>
<keyword evidence="8" id="KW-0539">Nucleus</keyword>
<comment type="subcellular location">
    <subcellularLocation>
        <location evidence="2">Cytoplasm</location>
    </subcellularLocation>
    <subcellularLocation>
        <location evidence="1">Nucleus</location>
    </subcellularLocation>
</comment>
<dbReference type="Proteomes" id="UP000027265">
    <property type="component" value="Unassembled WGS sequence"/>
</dbReference>
<evidence type="ECO:0000256" key="1">
    <source>
        <dbReference type="ARBA" id="ARBA00004123"/>
    </source>
</evidence>
<dbReference type="PANTHER" id="PTHR14614">
    <property type="entry name" value="HEPATOCELLULAR CARCINOMA-ASSOCIATED ANTIGEN"/>
    <property type="match status" value="1"/>
</dbReference>
<reference evidence="11" key="1">
    <citation type="journal article" date="2014" name="Proc. Natl. Acad. Sci. U.S.A.">
        <title>Extensive sampling of basidiomycete genomes demonstrates inadequacy of the white-rot/brown-rot paradigm for wood decay fungi.</title>
        <authorList>
            <person name="Riley R."/>
            <person name="Salamov A.A."/>
            <person name="Brown D.W."/>
            <person name="Nagy L.G."/>
            <person name="Floudas D."/>
            <person name="Held B.W."/>
            <person name="Levasseur A."/>
            <person name="Lombard V."/>
            <person name="Morin E."/>
            <person name="Otillar R."/>
            <person name="Lindquist E.A."/>
            <person name="Sun H."/>
            <person name="LaButti K.M."/>
            <person name="Schmutz J."/>
            <person name="Jabbour D."/>
            <person name="Luo H."/>
            <person name="Baker S.E."/>
            <person name="Pisabarro A.G."/>
            <person name="Walton J.D."/>
            <person name="Blanchette R.A."/>
            <person name="Henrissat B."/>
            <person name="Martin F."/>
            <person name="Cullen D."/>
            <person name="Hibbett D.S."/>
            <person name="Grigoriev I.V."/>
        </authorList>
    </citation>
    <scope>NUCLEOTIDE SEQUENCE [LARGE SCALE GENOMIC DNA]</scope>
    <source>
        <strain evidence="11">MUCL 33604</strain>
    </source>
</reference>
<evidence type="ECO:0000313" key="11">
    <source>
        <dbReference type="Proteomes" id="UP000027265"/>
    </source>
</evidence>
<evidence type="ECO:0000256" key="6">
    <source>
        <dbReference type="ARBA" id="ARBA00022679"/>
    </source>
</evidence>
<evidence type="ECO:0000256" key="8">
    <source>
        <dbReference type="ARBA" id="ARBA00023242"/>
    </source>
</evidence>
<keyword evidence="5" id="KW-0489">Methyltransferase</keyword>
<evidence type="ECO:0000256" key="4">
    <source>
        <dbReference type="ARBA" id="ARBA00022490"/>
    </source>
</evidence>
<comment type="similarity">
    <text evidence="9">Belongs to the methyltransferase superfamily. METTL18 family.</text>
</comment>
<dbReference type="EC" id="2.1.1.85" evidence="3"/>
<keyword evidence="6" id="KW-0808">Transferase</keyword>
<dbReference type="InterPro" id="IPR029063">
    <property type="entry name" value="SAM-dependent_MTases_sf"/>
</dbReference>
<keyword evidence="11" id="KW-1185">Reference proteome</keyword>
<dbReference type="PANTHER" id="PTHR14614:SF39">
    <property type="entry name" value="HISTIDINE PROTEIN METHYLTRANSFERASE 1 HOMOLOG"/>
    <property type="match status" value="1"/>
</dbReference>
<evidence type="ECO:0000256" key="7">
    <source>
        <dbReference type="ARBA" id="ARBA00022691"/>
    </source>
</evidence>
<dbReference type="GO" id="GO:0005634">
    <property type="term" value="C:nucleus"/>
    <property type="evidence" value="ECO:0007669"/>
    <property type="project" value="UniProtKB-SubCell"/>
</dbReference>
<evidence type="ECO:0000313" key="10">
    <source>
        <dbReference type="EMBL" id="KDQ63440.1"/>
    </source>
</evidence>
<evidence type="ECO:0000256" key="3">
    <source>
        <dbReference type="ARBA" id="ARBA00012533"/>
    </source>
</evidence>
<protein>
    <recommendedName>
        <fullName evidence="3">protein-histidine N-methyltransferase</fullName>
        <ecNumber evidence="3">2.1.1.85</ecNumber>
    </recommendedName>
</protein>
<gene>
    <name evidence="10" type="ORF">JAAARDRAFT_169261</name>
</gene>
<accession>A0A067QBE5</accession>
<dbReference type="FunCoup" id="A0A067QBE5">
    <property type="interactions" value="356"/>
</dbReference>
<dbReference type="GO" id="GO:0032259">
    <property type="term" value="P:methylation"/>
    <property type="evidence" value="ECO:0007669"/>
    <property type="project" value="UniProtKB-KW"/>
</dbReference>
<dbReference type="STRING" id="933084.A0A067QBE5"/>
<dbReference type="InParanoid" id="A0A067QBE5"/>
<dbReference type="OrthoDB" id="1723750at2759"/>
<organism evidence="10 11">
    <name type="scientific">Jaapia argillacea MUCL 33604</name>
    <dbReference type="NCBI Taxonomy" id="933084"/>
    <lineage>
        <taxon>Eukaryota</taxon>
        <taxon>Fungi</taxon>
        <taxon>Dikarya</taxon>
        <taxon>Basidiomycota</taxon>
        <taxon>Agaricomycotina</taxon>
        <taxon>Agaricomycetes</taxon>
        <taxon>Agaricomycetidae</taxon>
        <taxon>Jaapiales</taxon>
        <taxon>Jaapiaceae</taxon>
        <taxon>Jaapia</taxon>
    </lineage>
</organism>
<dbReference type="SUPFAM" id="SSF53335">
    <property type="entry name" value="S-adenosyl-L-methionine-dependent methyltransferases"/>
    <property type="match status" value="1"/>
</dbReference>
<keyword evidence="4" id="KW-0963">Cytoplasm</keyword>
<sequence>MFKFNFSVDDADVAEDDDTAIPISPNPKSETSIVEDPFREIPLSLLLESLPESISYSPIYIPLSCYPPNQILIARRDLFDARFQIISTDSLVNDSALQYLDAPSDLVPGVYEGGLKTWECSLDIVDYLHSTSLEFRGKRILEVGCGTAIPSLYILTQLFSSPPSEKATEIHLQDYNESVLELVTLPNIILAWYFSPLSHVYKSQHPSTEPHPLISTPSDISLPHTLQSAFLSSLHSHNIQIRFFSGSWSTFHTDRKYDVVLTSETIYRAESLPSLVRLLSDACADVKSADVGVYVDVEMTGSRSNGSLCLVAAKLVYFGVGGGVEEFLKAVGALSSNKGQSVQSDGGKGGKVETVWEKQGGVARKIMHVLWD</sequence>
<dbReference type="Gene3D" id="3.40.50.150">
    <property type="entry name" value="Vaccinia Virus protein VP39"/>
    <property type="match status" value="1"/>
</dbReference>
<dbReference type="GO" id="GO:0018064">
    <property type="term" value="F:protein-L-histidine N-tele-methyltransferase activity"/>
    <property type="evidence" value="ECO:0007669"/>
    <property type="project" value="UniProtKB-EC"/>
</dbReference>
<proteinExistence type="inferred from homology"/>
<name>A0A067QBE5_9AGAM</name>